<accession>A0A9R1XJQ6</accession>
<sequence length="173" mass="20825">MRTRCVSGRTLQPLFWMTSKSYIVSDFEENFHRLTPDAREVIADIGHVKWARSYFPNLHWNVVNIDVPHFFWCYRLTEATRYNIQQTFIERSLMANKKPGAILNYLVTCTRTLFDHIYFSERLTNKSTPYVEMVLHKRIQKYDWWQETKIPLEIPSPLPSEIYQAFDFKNLCY</sequence>
<name>A0A9R1XJQ6_LACSA</name>
<keyword evidence="2" id="KW-1185">Reference proteome</keyword>
<reference evidence="1 2" key="1">
    <citation type="journal article" date="2017" name="Nat. Commun.">
        <title>Genome assembly with in vitro proximity ligation data and whole-genome triplication in lettuce.</title>
        <authorList>
            <person name="Reyes-Chin-Wo S."/>
            <person name="Wang Z."/>
            <person name="Yang X."/>
            <person name="Kozik A."/>
            <person name="Arikit S."/>
            <person name="Song C."/>
            <person name="Xia L."/>
            <person name="Froenicke L."/>
            <person name="Lavelle D.O."/>
            <person name="Truco M.J."/>
            <person name="Xia R."/>
            <person name="Zhu S."/>
            <person name="Xu C."/>
            <person name="Xu H."/>
            <person name="Xu X."/>
            <person name="Cox K."/>
            <person name="Korf I."/>
            <person name="Meyers B.C."/>
            <person name="Michelmore R.W."/>
        </authorList>
    </citation>
    <scope>NUCLEOTIDE SEQUENCE [LARGE SCALE GENOMIC DNA]</scope>
    <source>
        <strain evidence="2">cv. Salinas</strain>
        <tissue evidence="1">Seedlings</tissue>
    </source>
</reference>
<protein>
    <submittedName>
        <fullName evidence="1">Uncharacterized protein</fullName>
    </submittedName>
</protein>
<dbReference type="Proteomes" id="UP000235145">
    <property type="component" value="Unassembled WGS sequence"/>
</dbReference>
<dbReference type="EMBL" id="NBSK02000003">
    <property type="protein sequence ID" value="KAJ0215304.1"/>
    <property type="molecule type" value="Genomic_DNA"/>
</dbReference>
<dbReference type="AlphaFoldDB" id="A0A9R1XJQ6"/>
<organism evidence="1 2">
    <name type="scientific">Lactuca sativa</name>
    <name type="common">Garden lettuce</name>
    <dbReference type="NCBI Taxonomy" id="4236"/>
    <lineage>
        <taxon>Eukaryota</taxon>
        <taxon>Viridiplantae</taxon>
        <taxon>Streptophyta</taxon>
        <taxon>Embryophyta</taxon>
        <taxon>Tracheophyta</taxon>
        <taxon>Spermatophyta</taxon>
        <taxon>Magnoliopsida</taxon>
        <taxon>eudicotyledons</taxon>
        <taxon>Gunneridae</taxon>
        <taxon>Pentapetalae</taxon>
        <taxon>asterids</taxon>
        <taxon>campanulids</taxon>
        <taxon>Asterales</taxon>
        <taxon>Asteraceae</taxon>
        <taxon>Cichorioideae</taxon>
        <taxon>Cichorieae</taxon>
        <taxon>Lactucinae</taxon>
        <taxon>Lactuca</taxon>
    </lineage>
</organism>
<evidence type="ECO:0000313" key="1">
    <source>
        <dbReference type="EMBL" id="KAJ0215304.1"/>
    </source>
</evidence>
<proteinExistence type="predicted"/>
<comment type="caution">
    <text evidence="1">The sequence shown here is derived from an EMBL/GenBank/DDBJ whole genome shotgun (WGS) entry which is preliminary data.</text>
</comment>
<gene>
    <name evidence="1" type="ORF">LSAT_V11C300102100</name>
</gene>
<evidence type="ECO:0000313" key="2">
    <source>
        <dbReference type="Proteomes" id="UP000235145"/>
    </source>
</evidence>